<evidence type="ECO:0000313" key="3">
    <source>
        <dbReference type="Proteomes" id="UP001189429"/>
    </source>
</evidence>
<dbReference type="PANTHER" id="PTHR24111">
    <property type="entry name" value="LEUCINE-RICH REPEAT-CONTAINING PROTEIN 34"/>
    <property type="match status" value="1"/>
</dbReference>
<accession>A0ABN9QUQ3</accession>
<comment type="caution">
    <text evidence="2">The sequence shown here is derived from an EMBL/GenBank/DDBJ whole genome shotgun (WGS) entry which is preliminary data.</text>
</comment>
<dbReference type="Proteomes" id="UP001189429">
    <property type="component" value="Unassembled WGS sequence"/>
</dbReference>
<keyword evidence="1" id="KW-0677">Repeat</keyword>
<proteinExistence type="predicted"/>
<gene>
    <name evidence="2" type="ORF">PCOR1329_LOCUS13608</name>
</gene>
<name>A0ABN9QUQ3_9DINO</name>
<dbReference type="SMART" id="SM00368">
    <property type="entry name" value="LRR_RI"/>
    <property type="match status" value="1"/>
</dbReference>
<dbReference type="EMBL" id="CAUYUJ010004023">
    <property type="protein sequence ID" value="CAK0807850.1"/>
    <property type="molecule type" value="Genomic_DNA"/>
</dbReference>
<dbReference type="Pfam" id="PF13516">
    <property type="entry name" value="LRR_6"/>
    <property type="match status" value="1"/>
</dbReference>
<dbReference type="Gene3D" id="3.80.10.10">
    <property type="entry name" value="Ribonuclease Inhibitor"/>
    <property type="match status" value="1"/>
</dbReference>
<dbReference type="SUPFAM" id="SSF52047">
    <property type="entry name" value="RNI-like"/>
    <property type="match status" value="1"/>
</dbReference>
<evidence type="ECO:0000313" key="2">
    <source>
        <dbReference type="EMBL" id="CAK0807850.1"/>
    </source>
</evidence>
<sequence>MGDVGAACLAAALKKNTALRTTLLMRSGDVTARGAVDLAGALAENSSLEALDISTNEIGDEGAEAFASALGGNRTVVRLDMFGCEAGPRSEAAVRAALQRNREAAEGAAPVVADA</sequence>
<organism evidence="2 3">
    <name type="scientific">Prorocentrum cordatum</name>
    <dbReference type="NCBI Taxonomy" id="2364126"/>
    <lineage>
        <taxon>Eukaryota</taxon>
        <taxon>Sar</taxon>
        <taxon>Alveolata</taxon>
        <taxon>Dinophyceae</taxon>
        <taxon>Prorocentrales</taxon>
        <taxon>Prorocentraceae</taxon>
        <taxon>Prorocentrum</taxon>
    </lineage>
</organism>
<protein>
    <submittedName>
        <fullName evidence="2">Uncharacterized protein</fullName>
    </submittedName>
</protein>
<keyword evidence="3" id="KW-1185">Reference proteome</keyword>
<dbReference type="PANTHER" id="PTHR24111:SF0">
    <property type="entry name" value="LEUCINE-RICH REPEAT-CONTAINING PROTEIN"/>
    <property type="match status" value="1"/>
</dbReference>
<dbReference type="InterPro" id="IPR052201">
    <property type="entry name" value="LRR-containing_regulator"/>
</dbReference>
<dbReference type="InterPro" id="IPR032675">
    <property type="entry name" value="LRR_dom_sf"/>
</dbReference>
<evidence type="ECO:0000256" key="1">
    <source>
        <dbReference type="ARBA" id="ARBA00022737"/>
    </source>
</evidence>
<reference evidence="2" key="1">
    <citation type="submission" date="2023-10" db="EMBL/GenBank/DDBJ databases">
        <authorList>
            <person name="Chen Y."/>
            <person name="Shah S."/>
            <person name="Dougan E. K."/>
            <person name="Thang M."/>
            <person name="Chan C."/>
        </authorList>
    </citation>
    <scope>NUCLEOTIDE SEQUENCE [LARGE SCALE GENOMIC DNA]</scope>
</reference>
<dbReference type="InterPro" id="IPR001611">
    <property type="entry name" value="Leu-rich_rpt"/>
</dbReference>